<accession>A0A0A9EPF4</accession>
<proteinExistence type="predicted"/>
<name>A0A0A9EPF4_ARUDO</name>
<evidence type="ECO:0000256" key="1">
    <source>
        <dbReference type="SAM" id="MobiDB-lite"/>
    </source>
</evidence>
<dbReference type="AlphaFoldDB" id="A0A0A9EPF4"/>
<sequence>MADFLMNHGPLLEHHQTSATAYQPGSHSGTGQELSWGEAQCQGPSA</sequence>
<protein>
    <submittedName>
        <fullName evidence="2">Uncharacterized protein</fullName>
    </submittedName>
</protein>
<reference evidence="2" key="1">
    <citation type="submission" date="2014-09" db="EMBL/GenBank/DDBJ databases">
        <authorList>
            <person name="Magalhaes I.L.F."/>
            <person name="Oliveira U."/>
            <person name="Santos F.R."/>
            <person name="Vidigal T.H.D.A."/>
            <person name="Brescovit A.D."/>
            <person name="Santos A.J."/>
        </authorList>
    </citation>
    <scope>NUCLEOTIDE SEQUENCE</scope>
    <source>
        <tissue evidence="2">Shoot tissue taken approximately 20 cm above the soil surface</tissue>
    </source>
</reference>
<dbReference type="EMBL" id="GBRH01199973">
    <property type="protein sequence ID" value="JAD97922.1"/>
    <property type="molecule type" value="Transcribed_RNA"/>
</dbReference>
<reference evidence="2" key="2">
    <citation type="journal article" date="2015" name="Data Brief">
        <title>Shoot transcriptome of the giant reed, Arundo donax.</title>
        <authorList>
            <person name="Barrero R.A."/>
            <person name="Guerrero F.D."/>
            <person name="Moolhuijzen P."/>
            <person name="Goolsby J.A."/>
            <person name="Tidwell J."/>
            <person name="Bellgard S.E."/>
            <person name="Bellgard M.I."/>
        </authorList>
    </citation>
    <scope>NUCLEOTIDE SEQUENCE</scope>
    <source>
        <tissue evidence="2">Shoot tissue taken approximately 20 cm above the soil surface</tissue>
    </source>
</reference>
<feature type="region of interest" description="Disordered" evidence="1">
    <location>
        <begin position="15"/>
        <end position="46"/>
    </location>
</feature>
<evidence type="ECO:0000313" key="2">
    <source>
        <dbReference type="EMBL" id="JAD97922.1"/>
    </source>
</evidence>
<feature type="compositionally biased region" description="Polar residues" evidence="1">
    <location>
        <begin position="17"/>
        <end position="33"/>
    </location>
</feature>
<organism evidence="2">
    <name type="scientific">Arundo donax</name>
    <name type="common">Giant reed</name>
    <name type="synonym">Donax arundinaceus</name>
    <dbReference type="NCBI Taxonomy" id="35708"/>
    <lineage>
        <taxon>Eukaryota</taxon>
        <taxon>Viridiplantae</taxon>
        <taxon>Streptophyta</taxon>
        <taxon>Embryophyta</taxon>
        <taxon>Tracheophyta</taxon>
        <taxon>Spermatophyta</taxon>
        <taxon>Magnoliopsida</taxon>
        <taxon>Liliopsida</taxon>
        <taxon>Poales</taxon>
        <taxon>Poaceae</taxon>
        <taxon>PACMAD clade</taxon>
        <taxon>Arundinoideae</taxon>
        <taxon>Arundineae</taxon>
        <taxon>Arundo</taxon>
    </lineage>
</organism>